<dbReference type="SUPFAM" id="SSF56112">
    <property type="entry name" value="Protein kinase-like (PK-like)"/>
    <property type="match status" value="1"/>
</dbReference>
<dbReference type="PANTHER" id="PTHR21064">
    <property type="entry name" value="AMINOGLYCOSIDE PHOSPHOTRANSFERASE DOMAIN-CONTAINING PROTEIN-RELATED"/>
    <property type="match status" value="1"/>
</dbReference>
<dbReference type="InterPro" id="IPR050249">
    <property type="entry name" value="Pseudomonas-type_ThrB"/>
</dbReference>
<name>A0A6B3LE10_9BACT</name>
<reference evidence="2 3" key="1">
    <citation type="submission" date="2020-12" db="EMBL/GenBank/DDBJ databases">
        <title>Sulforoseuscoccus oceanibium gen. nov., sp. nov., a representative of the phylum Verrucomicrobia with special cytoplasmic membrane, and proposal of Sulforoseuscoccusaceae fam. nov.</title>
        <authorList>
            <person name="Xi F."/>
        </authorList>
    </citation>
    <scope>NUCLEOTIDE SEQUENCE [LARGE SCALE GENOMIC DNA]</scope>
    <source>
        <strain evidence="2 3">T37</strain>
    </source>
</reference>
<sequence>MSIDIKPIASKFAIYGDFVKAAPYGSGHINDTFCAEFDQAGAPVRYILQRLSPVAFKKPVELMENVQRVTEHAQKMLAEAGDPEATRKALTVIMAKDGKPYVIDDEGGFWRAYLFIEKAQTYDIIEKTEWAFEAAKAFGEFQKLLKDLPGERLHETIPNFHHTRERFNTLKAAIEADTHGRAEKVQAEIEFALSREAMVDVLLDLQAEGKIPERVTHNDTKLNNVMLDDKTGEGVCVIDLDTTMPGLALYDFGDMVRTACNSAAEDEMDLSKVFARRDMFETLVSGYLSSAGDFLNDVEKAHLVHSGKLLSFECGIRFLTDYLQGDVYFKIKRENHNIDRCRTQFRLVESIEDQAEEWQAFVDTQCK</sequence>
<organism evidence="2 3">
    <name type="scientific">Sulfuriroseicoccus oceanibius</name>
    <dbReference type="NCBI Taxonomy" id="2707525"/>
    <lineage>
        <taxon>Bacteria</taxon>
        <taxon>Pseudomonadati</taxon>
        <taxon>Verrucomicrobiota</taxon>
        <taxon>Verrucomicrobiia</taxon>
        <taxon>Verrucomicrobiales</taxon>
        <taxon>Verrucomicrobiaceae</taxon>
        <taxon>Sulfuriroseicoccus</taxon>
    </lineage>
</organism>
<dbReference type="Pfam" id="PF01636">
    <property type="entry name" value="APH"/>
    <property type="match status" value="1"/>
</dbReference>
<dbReference type="InterPro" id="IPR002575">
    <property type="entry name" value="Aminoglycoside_PTrfase"/>
</dbReference>
<protein>
    <submittedName>
        <fullName evidence="2">Aminoglycoside phosphotransferase family protein</fullName>
    </submittedName>
</protein>
<evidence type="ECO:0000313" key="3">
    <source>
        <dbReference type="Proteomes" id="UP000475117"/>
    </source>
</evidence>
<evidence type="ECO:0000259" key="1">
    <source>
        <dbReference type="Pfam" id="PF01636"/>
    </source>
</evidence>
<feature type="domain" description="Aminoglycoside phosphotransferase" evidence="1">
    <location>
        <begin position="22"/>
        <end position="261"/>
    </location>
</feature>
<dbReference type="InterPro" id="IPR011009">
    <property type="entry name" value="Kinase-like_dom_sf"/>
</dbReference>
<dbReference type="GO" id="GO:0016740">
    <property type="term" value="F:transferase activity"/>
    <property type="evidence" value="ECO:0007669"/>
    <property type="project" value="UniProtKB-KW"/>
</dbReference>
<dbReference type="Proteomes" id="UP000475117">
    <property type="component" value="Chromosome"/>
</dbReference>
<keyword evidence="2" id="KW-0808">Transferase</keyword>
<dbReference type="KEGG" id="soa:G3M56_012745"/>
<dbReference type="AlphaFoldDB" id="A0A6B3LE10"/>
<proteinExistence type="predicted"/>
<dbReference type="PANTHER" id="PTHR21064:SF5">
    <property type="entry name" value="SLR1880 PROTEIN"/>
    <property type="match status" value="1"/>
</dbReference>
<accession>A0A6B3LE10</accession>
<dbReference type="Gene3D" id="3.90.1200.10">
    <property type="match status" value="1"/>
</dbReference>
<keyword evidence="3" id="KW-1185">Reference proteome</keyword>
<dbReference type="RefSeq" id="WP_164365134.1">
    <property type="nucleotide sequence ID" value="NZ_CP066776.1"/>
</dbReference>
<dbReference type="EMBL" id="CP066776">
    <property type="protein sequence ID" value="QQL44732.1"/>
    <property type="molecule type" value="Genomic_DNA"/>
</dbReference>
<evidence type="ECO:0000313" key="2">
    <source>
        <dbReference type="EMBL" id="QQL44732.1"/>
    </source>
</evidence>
<gene>
    <name evidence="2" type="ORF">G3M56_012745</name>
</gene>